<keyword evidence="2" id="KW-0812">Transmembrane</keyword>
<dbReference type="InterPro" id="IPR010090">
    <property type="entry name" value="Phage_tape_meas"/>
</dbReference>
<keyword evidence="1" id="KW-0175">Coiled coil</keyword>
<name>A0A0F9LIJ9_9ZZZZ</name>
<dbReference type="AlphaFoldDB" id="A0A0F9LIJ9"/>
<feature type="coiled-coil region" evidence="1">
    <location>
        <begin position="105"/>
        <end position="132"/>
    </location>
</feature>
<keyword evidence="2" id="KW-0472">Membrane</keyword>
<feature type="transmembrane region" description="Helical" evidence="2">
    <location>
        <begin position="334"/>
        <end position="355"/>
    </location>
</feature>
<proteinExistence type="predicted"/>
<feature type="transmembrane region" description="Helical" evidence="2">
    <location>
        <begin position="278"/>
        <end position="300"/>
    </location>
</feature>
<evidence type="ECO:0008006" key="4">
    <source>
        <dbReference type="Google" id="ProtNLM"/>
    </source>
</evidence>
<feature type="transmembrane region" description="Helical" evidence="2">
    <location>
        <begin position="306"/>
        <end position="327"/>
    </location>
</feature>
<evidence type="ECO:0000256" key="2">
    <source>
        <dbReference type="SAM" id="Phobius"/>
    </source>
</evidence>
<comment type="caution">
    <text evidence="3">The sequence shown here is derived from an EMBL/GenBank/DDBJ whole genome shotgun (WGS) entry which is preliminary data.</text>
</comment>
<feature type="non-terminal residue" evidence="3">
    <location>
        <position position="356"/>
    </location>
</feature>
<evidence type="ECO:0000313" key="3">
    <source>
        <dbReference type="EMBL" id="KKM27315.1"/>
    </source>
</evidence>
<feature type="transmembrane region" description="Helical" evidence="2">
    <location>
        <begin position="49"/>
        <end position="67"/>
    </location>
</feature>
<reference evidence="3" key="1">
    <citation type="journal article" date="2015" name="Nature">
        <title>Complex archaea that bridge the gap between prokaryotes and eukaryotes.</title>
        <authorList>
            <person name="Spang A."/>
            <person name="Saw J.H."/>
            <person name="Jorgensen S.L."/>
            <person name="Zaremba-Niedzwiedzka K."/>
            <person name="Martijn J."/>
            <person name="Lind A.E."/>
            <person name="van Eijk R."/>
            <person name="Schleper C."/>
            <person name="Guy L."/>
            <person name="Ettema T.J."/>
        </authorList>
    </citation>
    <scope>NUCLEOTIDE SEQUENCE</scope>
</reference>
<organism evidence="3">
    <name type="scientific">marine sediment metagenome</name>
    <dbReference type="NCBI Taxonomy" id="412755"/>
    <lineage>
        <taxon>unclassified sequences</taxon>
        <taxon>metagenomes</taxon>
        <taxon>ecological metagenomes</taxon>
    </lineage>
</organism>
<dbReference type="NCBIfam" id="TIGR01760">
    <property type="entry name" value="tape_meas_TP901"/>
    <property type="match status" value="1"/>
</dbReference>
<evidence type="ECO:0000256" key="1">
    <source>
        <dbReference type="SAM" id="Coils"/>
    </source>
</evidence>
<protein>
    <recommendedName>
        <fullName evidence="4">Phage tail tape measure protein domain-containing protein</fullName>
    </recommendedName>
</protein>
<accession>A0A0F9LIJ9</accession>
<gene>
    <name evidence="3" type="ORF">LCGC14_1576010</name>
</gene>
<keyword evidence="2" id="KW-1133">Transmembrane helix</keyword>
<sequence>MADISVGNLIVGIKAQMTEFKNQMNQAGKSFNKLTGTIEKNKVAIQKTAVAFGAAGAAIGAAFIVAIKSTATFADNIEKMSARTGVASKDLSALSFIAGRAGTNIGSLENAIKRLQRNMSDAAQGIGEARRAFEFLDIEVMNNDGSLKGVIEIMSEFAEKTKDMTDASKKGALAQELFGRAGTTLLPLFRDGAEGMALLASEADRYGIILDEVAAKQGADFVDAILNAQSAIQGLKIAIVEDMVPPLTDLINKFADAAANVKDFARENERLVKTIPKLALAFAGLATVISLVMVGGLGLLAFQASIVSLITILPKVVLGIKSLTLALATSTGGLGFVIAAVGTALGIMFIEWIAFS</sequence>
<dbReference type="EMBL" id="LAZR01012346">
    <property type="protein sequence ID" value="KKM27315.1"/>
    <property type="molecule type" value="Genomic_DNA"/>
</dbReference>